<dbReference type="Proteomes" id="UP000024635">
    <property type="component" value="Unassembled WGS sequence"/>
</dbReference>
<evidence type="ECO:0000256" key="1">
    <source>
        <dbReference type="ARBA" id="ARBA00022741"/>
    </source>
</evidence>
<feature type="domain" description="Kinesin motor" evidence="4">
    <location>
        <begin position="12"/>
        <end position="87"/>
    </location>
</feature>
<dbReference type="GO" id="GO:0008017">
    <property type="term" value="F:microtubule binding"/>
    <property type="evidence" value="ECO:0007669"/>
    <property type="project" value="InterPro"/>
</dbReference>
<reference evidence="6" key="1">
    <citation type="journal article" date="2015" name="Nat. Genet.">
        <title>The genome and transcriptome of the zoonotic hookworm Ancylostoma ceylanicum identify infection-specific gene families.</title>
        <authorList>
            <person name="Schwarz E.M."/>
            <person name="Hu Y."/>
            <person name="Antoshechkin I."/>
            <person name="Miller M.M."/>
            <person name="Sternberg P.W."/>
            <person name="Aroian R.V."/>
        </authorList>
    </citation>
    <scope>NUCLEOTIDE SEQUENCE</scope>
    <source>
        <strain evidence="6">HY135</strain>
    </source>
</reference>
<keyword evidence="6" id="KW-1185">Reference proteome</keyword>
<organism evidence="5 6">
    <name type="scientific">Ancylostoma ceylanicum</name>
    <dbReference type="NCBI Taxonomy" id="53326"/>
    <lineage>
        <taxon>Eukaryota</taxon>
        <taxon>Metazoa</taxon>
        <taxon>Ecdysozoa</taxon>
        <taxon>Nematoda</taxon>
        <taxon>Chromadorea</taxon>
        <taxon>Rhabditida</taxon>
        <taxon>Rhabditina</taxon>
        <taxon>Rhabditomorpha</taxon>
        <taxon>Strongyloidea</taxon>
        <taxon>Ancylostomatidae</taxon>
        <taxon>Ancylostomatinae</taxon>
        <taxon>Ancylostoma</taxon>
    </lineage>
</organism>
<name>A0A016T3P6_9BILA</name>
<comment type="caution">
    <text evidence="3">Lacks conserved residue(s) required for the propagation of feature annotation.</text>
</comment>
<evidence type="ECO:0000313" key="6">
    <source>
        <dbReference type="Proteomes" id="UP000024635"/>
    </source>
</evidence>
<evidence type="ECO:0000256" key="3">
    <source>
        <dbReference type="PROSITE-ProRule" id="PRU00283"/>
    </source>
</evidence>
<accession>A0A016T3P6</accession>
<gene>
    <name evidence="5" type="primary">Acey_s0139.g2099</name>
    <name evidence="5" type="ORF">Y032_0139g2099</name>
</gene>
<keyword evidence="1" id="KW-0547">Nucleotide-binding</keyword>
<dbReference type="PROSITE" id="PS50067">
    <property type="entry name" value="KINESIN_MOTOR_2"/>
    <property type="match status" value="1"/>
</dbReference>
<proteinExistence type="inferred from homology"/>
<dbReference type="InterPro" id="IPR036961">
    <property type="entry name" value="Kinesin_motor_dom_sf"/>
</dbReference>
<dbReference type="OrthoDB" id="3176171at2759"/>
<keyword evidence="2" id="KW-0067">ATP-binding</keyword>
<comment type="caution">
    <text evidence="5">The sequence shown here is derived from an EMBL/GenBank/DDBJ whole genome shotgun (WGS) entry which is preliminary data.</text>
</comment>
<dbReference type="AlphaFoldDB" id="A0A016T3P6"/>
<dbReference type="EMBL" id="JARK01001475">
    <property type="protein sequence ID" value="EYB97563.1"/>
    <property type="molecule type" value="Genomic_DNA"/>
</dbReference>
<comment type="similarity">
    <text evidence="3">Belongs to the TRAFAC class myosin-kinesin ATPase superfamily. Kinesin family.</text>
</comment>
<dbReference type="GO" id="GO:0003777">
    <property type="term" value="F:microtubule motor activity"/>
    <property type="evidence" value="ECO:0007669"/>
    <property type="project" value="InterPro"/>
</dbReference>
<sequence length="87" mass="9640">MSNPVKRVDKINVRVAVRVRPMSDGEKAESASSIVKVEEKKMMVTCKTKAFSAFDKVILVVSCLNAGPKQMGFMPISLQFCLIFCLI</sequence>
<evidence type="ECO:0000259" key="4">
    <source>
        <dbReference type="PROSITE" id="PS50067"/>
    </source>
</evidence>
<dbReference type="InterPro" id="IPR001752">
    <property type="entry name" value="Kinesin_motor_dom"/>
</dbReference>
<evidence type="ECO:0000313" key="5">
    <source>
        <dbReference type="EMBL" id="EYB97563.1"/>
    </source>
</evidence>
<protein>
    <recommendedName>
        <fullName evidence="4">Kinesin motor domain-containing protein</fullName>
    </recommendedName>
</protein>
<dbReference type="GO" id="GO:0005524">
    <property type="term" value="F:ATP binding"/>
    <property type="evidence" value="ECO:0007669"/>
    <property type="project" value="UniProtKB-KW"/>
</dbReference>
<dbReference type="GO" id="GO:0007018">
    <property type="term" value="P:microtubule-based movement"/>
    <property type="evidence" value="ECO:0007669"/>
    <property type="project" value="InterPro"/>
</dbReference>
<dbReference type="Gene3D" id="3.40.850.10">
    <property type="entry name" value="Kinesin motor domain"/>
    <property type="match status" value="1"/>
</dbReference>
<evidence type="ECO:0000256" key="2">
    <source>
        <dbReference type="ARBA" id="ARBA00022840"/>
    </source>
</evidence>